<feature type="compositionally biased region" description="Basic and acidic residues" evidence="1">
    <location>
        <begin position="44"/>
        <end position="53"/>
    </location>
</feature>
<dbReference type="GeneID" id="89969232"/>
<organism evidence="2 3">
    <name type="scientific">Exophiala bonariae</name>
    <dbReference type="NCBI Taxonomy" id="1690606"/>
    <lineage>
        <taxon>Eukaryota</taxon>
        <taxon>Fungi</taxon>
        <taxon>Dikarya</taxon>
        <taxon>Ascomycota</taxon>
        <taxon>Pezizomycotina</taxon>
        <taxon>Eurotiomycetes</taxon>
        <taxon>Chaetothyriomycetidae</taxon>
        <taxon>Chaetothyriales</taxon>
        <taxon>Herpotrichiellaceae</taxon>
        <taxon>Exophiala</taxon>
    </lineage>
</organism>
<feature type="region of interest" description="Disordered" evidence="1">
    <location>
        <begin position="44"/>
        <end position="71"/>
    </location>
</feature>
<name>A0AAV9NS74_9EURO</name>
<dbReference type="AlphaFoldDB" id="A0AAV9NS74"/>
<dbReference type="RefSeq" id="XP_064712498.1">
    <property type="nucleotide sequence ID" value="XM_064844638.1"/>
</dbReference>
<keyword evidence="3" id="KW-1185">Reference proteome</keyword>
<evidence type="ECO:0000313" key="2">
    <source>
        <dbReference type="EMBL" id="KAK5065174.1"/>
    </source>
</evidence>
<evidence type="ECO:0000313" key="3">
    <source>
        <dbReference type="Proteomes" id="UP001358417"/>
    </source>
</evidence>
<accession>A0AAV9NS74</accession>
<dbReference type="EMBL" id="JAVRRD010000001">
    <property type="protein sequence ID" value="KAK5065174.1"/>
    <property type="molecule type" value="Genomic_DNA"/>
</dbReference>
<dbReference type="Proteomes" id="UP001358417">
    <property type="component" value="Unassembled WGS sequence"/>
</dbReference>
<protein>
    <submittedName>
        <fullName evidence="2">Uncharacterized protein</fullName>
    </submittedName>
</protein>
<comment type="caution">
    <text evidence="2">The sequence shown here is derived from an EMBL/GenBank/DDBJ whole genome shotgun (WGS) entry which is preliminary data.</text>
</comment>
<sequence>MAEFFNGMAIDQPAGTARHNSHAADSWLEPWLIKHVSFYRKHMTKDGKAESHATRRHSVVSEALKSRENSVAEPAPAALAAANLALEQAGPTAAVPSPVEEPRESEEQEAQIAARIASDEGAQEKDKPAHSWRRSIGWMPHP</sequence>
<reference evidence="2 3" key="1">
    <citation type="submission" date="2023-08" db="EMBL/GenBank/DDBJ databases">
        <title>Black Yeasts Isolated from many extreme environments.</title>
        <authorList>
            <person name="Coleine C."/>
            <person name="Stajich J.E."/>
            <person name="Selbmann L."/>
        </authorList>
    </citation>
    <scope>NUCLEOTIDE SEQUENCE [LARGE SCALE GENOMIC DNA]</scope>
    <source>
        <strain evidence="2 3">CCFEE 5792</strain>
    </source>
</reference>
<feature type="compositionally biased region" description="Low complexity" evidence="1">
    <location>
        <begin position="89"/>
        <end position="98"/>
    </location>
</feature>
<proteinExistence type="predicted"/>
<gene>
    <name evidence="2" type="ORF">LTR84_001010</name>
</gene>
<evidence type="ECO:0000256" key="1">
    <source>
        <dbReference type="SAM" id="MobiDB-lite"/>
    </source>
</evidence>
<feature type="region of interest" description="Disordered" evidence="1">
    <location>
        <begin position="89"/>
        <end position="142"/>
    </location>
</feature>